<organism evidence="2 3">
    <name type="scientific">Marssonina brunnea f. sp. multigermtubi (strain MB_m1)</name>
    <name type="common">Marssonina leaf spot fungus</name>
    <dbReference type="NCBI Taxonomy" id="1072389"/>
    <lineage>
        <taxon>Eukaryota</taxon>
        <taxon>Fungi</taxon>
        <taxon>Dikarya</taxon>
        <taxon>Ascomycota</taxon>
        <taxon>Pezizomycotina</taxon>
        <taxon>Leotiomycetes</taxon>
        <taxon>Helotiales</taxon>
        <taxon>Drepanopezizaceae</taxon>
        <taxon>Drepanopeziza</taxon>
    </lineage>
</organism>
<dbReference type="OrthoDB" id="5229017at2759"/>
<name>K1WHG6_MARBU</name>
<feature type="region of interest" description="Disordered" evidence="1">
    <location>
        <begin position="458"/>
        <end position="510"/>
    </location>
</feature>
<evidence type="ECO:0000313" key="2">
    <source>
        <dbReference type="EMBL" id="EKD12266.1"/>
    </source>
</evidence>
<feature type="compositionally biased region" description="Polar residues" evidence="1">
    <location>
        <begin position="486"/>
        <end position="507"/>
    </location>
</feature>
<feature type="region of interest" description="Disordered" evidence="1">
    <location>
        <begin position="527"/>
        <end position="661"/>
    </location>
</feature>
<evidence type="ECO:0000256" key="1">
    <source>
        <dbReference type="SAM" id="MobiDB-lite"/>
    </source>
</evidence>
<protein>
    <submittedName>
        <fullName evidence="2">Uncharacterized protein</fullName>
    </submittedName>
</protein>
<feature type="compositionally biased region" description="Polar residues" evidence="1">
    <location>
        <begin position="607"/>
        <end position="616"/>
    </location>
</feature>
<feature type="compositionally biased region" description="Basic and acidic residues" evidence="1">
    <location>
        <begin position="415"/>
        <end position="437"/>
    </location>
</feature>
<feature type="compositionally biased region" description="Basic and acidic residues" evidence="1">
    <location>
        <begin position="968"/>
        <end position="978"/>
    </location>
</feature>
<feature type="region of interest" description="Disordered" evidence="1">
    <location>
        <begin position="399"/>
        <end position="437"/>
    </location>
</feature>
<dbReference type="HOGENOM" id="CLU_247291_0_0_1"/>
<feature type="region of interest" description="Disordered" evidence="1">
    <location>
        <begin position="837"/>
        <end position="1019"/>
    </location>
</feature>
<sequence length="1300" mass="146925">MASPMSPDRDKPLPFIPRFDRSTSKSRPGWDEEKCKRYIIRNFSWVPRNFEYDDGLKLIHADLETAFGDENGDLSFGVLEELIEVEGILPFPESLFQRWKHQHRHRFDDLQLPHVPHTRTIQGPIIPTEKLQKSRSQSIGMRGRNRSGSLPCPEYAGLTDYIIDHAWFVSTRSRIRIWRLQTPSEYREKLLDPKFGRGGILLGAKFCPHAKHKHEVAQEPVKRENVLCSDCIFDIFRKFGRKHAALSDTIASSPAELLEQQGLEKNFGRLMKKMLQNEPISTFDFEEHLQKMHWPEEIGIPNANFARKFDLVPRGEALPMGIYEGPRQSSVDEEDVRILRQLWQLAREKCESQKVESELGDNSSMAHQKLFEHYLSRYISPLHPMLFYDSGLEFNWKNDPEPEGQFTKNSQQTEKPLEDPRLRSNSEPGKTGHVDKDKFHILEPKVCKAPCRGKYRMASRKDRGANPSSHALLKTAPPAIYASPTARRNSANSTRPVLPTQPKSQSMAFDDDSEDFRTFDKLFTSSGVTNQASSHDNSTRNNRKRSSTDLGRMYSTDHAQNSARPPIQTRTQQPQIRKPSSHQVLSSSVASSTPVYPPRRDSVRAFQESSASPTRQYTHRRKNSDTPSAFRSTTSTYRSDPRPNASPPLNTARSTGSSQNAQYLSESSGIIGNFVPIGAEDMASSHPVSTGSKASAHSQVFPQKKTDLVTNLSIRYNNPTKIPRPNPYQFEPDTPEPYNQQRQTQFTDFMDGYAAPTIPAPGPSPRGHIKNSRSEGNDLFVLRENEPLMPPKPSYTLHRSESSPSLNASLFEAHRYRGPSPDIPDYYRGDMARTAYALRGRSPSPSRDNRTYEEAHVDYPRSQTYTTNSRTQPPFRRERESNESNDGNHYSSVSGRRSPTRRESESNDGNNYSSVSGRQSPVRHESNTKDCYHHSSASNRHSPLRNEATSGPHASASGRHSGKTPSKALHDVVERDEPAVFSPETPSRSRSESPSKSPKKRSRSPMKKMFGENGWLGRSPDEIADVKRQVKKAAAEHKDKPSMMGKLRHKLGEFAEKADISPSSRGIWASNDKNPKMSILSVSLGPPEQARLLMEVELMIVHTANTFLMSQFSQGRIAVDSIKKTVDTWKSRGRHVVIEFMYDQATQRDLVAANQHNFRFFGERAGSEVRTNSMLYNWKQVASLMAIRTFCDADTVILKLLFDVEQILELLGGAESIMLRLQQIRANSNEMMRLARQRKDARKSAQGHSSVPATPGRAATWLSHSSKGTSSRGPSTDADPYGGMRLVPDCYKEPNETKSR</sequence>
<keyword evidence="3" id="KW-1185">Reference proteome</keyword>
<dbReference type="Proteomes" id="UP000006753">
    <property type="component" value="Unassembled WGS sequence"/>
</dbReference>
<feature type="region of interest" description="Disordered" evidence="1">
    <location>
        <begin position="682"/>
        <end position="704"/>
    </location>
</feature>
<feature type="compositionally biased region" description="Basic and acidic residues" evidence="1">
    <location>
        <begin position="1290"/>
        <end position="1300"/>
    </location>
</feature>
<feature type="compositionally biased region" description="Polar residues" evidence="1">
    <location>
        <begin position="907"/>
        <end position="919"/>
    </location>
</feature>
<feature type="compositionally biased region" description="Polar residues" evidence="1">
    <location>
        <begin position="647"/>
        <end position="661"/>
    </location>
</feature>
<feature type="compositionally biased region" description="Low complexity" evidence="1">
    <location>
        <begin position="564"/>
        <end position="594"/>
    </location>
</feature>
<feature type="compositionally biased region" description="Polar residues" evidence="1">
    <location>
        <begin position="884"/>
        <end position="897"/>
    </location>
</feature>
<dbReference type="EMBL" id="JH921460">
    <property type="protein sequence ID" value="EKD12266.1"/>
    <property type="molecule type" value="Genomic_DNA"/>
</dbReference>
<feature type="region of interest" description="Disordered" evidence="1">
    <location>
        <begin position="1"/>
        <end position="29"/>
    </location>
</feature>
<dbReference type="OMA" id="RSRIRIW"/>
<dbReference type="eggNOG" id="ENOG502QQXP">
    <property type="taxonomic scope" value="Eukaryota"/>
</dbReference>
<feature type="compositionally biased region" description="Polar residues" evidence="1">
    <location>
        <begin position="527"/>
        <end position="540"/>
    </location>
</feature>
<dbReference type="InParanoid" id="K1WHG6"/>
<feature type="compositionally biased region" description="Basic residues" evidence="1">
    <location>
        <begin position="997"/>
        <end position="1006"/>
    </location>
</feature>
<proteinExistence type="predicted"/>
<reference evidence="2 3" key="1">
    <citation type="journal article" date="2012" name="BMC Genomics">
        <title>Sequencing the genome of Marssonina brunnea reveals fungus-poplar co-evolution.</title>
        <authorList>
            <person name="Zhu S."/>
            <person name="Cao Y.-Z."/>
            <person name="Jiang C."/>
            <person name="Tan B.-Y."/>
            <person name="Wang Z."/>
            <person name="Feng S."/>
            <person name="Zhang L."/>
            <person name="Su X.-H."/>
            <person name="Brejova B."/>
            <person name="Vinar T."/>
            <person name="Xu M."/>
            <person name="Wang M.-X."/>
            <person name="Zhang S.-G."/>
            <person name="Huang M.-R."/>
            <person name="Wu R."/>
            <person name="Zhou Y."/>
        </authorList>
    </citation>
    <scope>NUCLEOTIDE SEQUENCE [LARGE SCALE GENOMIC DNA]</scope>
    <source>
        <strain evidence="2 3">MB_m1</strain>
    </source>
</reference>
<accession>K1WHG6</accession>
<feature type="compositionally biased region" description="Polar residues" evidence="1">
    <location>
        <begin position="625"/>
        <end position="638"/>
    </location>
</feature>
<feature type="region of interest" description="Disordered" evidence="1">
    <location>
        <begin position="1237"/>
        <end position="1300"/>
    </location>
</feature>
<evidence type="ECO:0000313" key="3">
    <source>
        <dbReference type="Proteomes" id="UP000006753"/>
    </source>
</evidence>
<feature type="compositionally biased region" description="Basic and acidic residues" evidence="1">
    <location>
        <begin position="922"/>
        <end position="933"/>
    </location>
</feature>
<feature type="region of interest" description="Disordered" evidence="1">
    <location>
        <begin position="716"/>
        <end position="735"/>
    </location>
</feature>
<feature type="compositionally biased region" description="Polar residues" evidence="1">
    <location>
        <begin position="861"/>
        <end position="872"/>
    </location>
</feature>
<gene>
    <name evidence="2" type="ORF">MBM_09587</name>
</gene>
<feature type="compositionally biased region" description="Basic and acidic residues" evidence="1">
    <location>
        <begin position="847"/>
        <end position="859"/>
    </location>
</feature>
<feature type="compositionally biased region" description="Polar residues" evidence="1">
    <location>
        <begin position="1262"/>
        <end position="1274"/>
    </location>
</feature>
<dbReference type="KEGG" id="mbe:MBM_09587"/>
<feature type="compositionally biased region" description="Basic and acidic residues" evidence="1">
    <location>
        <begin position="7"/>
        <end position="29"/>
    </location>
</feature>
<feature type="compositionally biased region" description="Polar residues" evidence="1">
    <location>
        <begin position="686"/>
        <end position="701"/>
    </location>
</feature>